<evidence type="ECO:0000313" key="3">
    <source>
        <dbReference type="Proteomes" id="UP000215305"/>
    </source>
</evidence>
<name>A0A397GC51_ASPTH</name>
<dbReference type="OrthoDB" id="4506236at2759"/>
<sequence length="92" mass="9604">MQFSTIISLLAVAGMTVAAPAVDRRQTNDLVGVNVDHTKIPVNVDVPVKNNDIANNLLEDGVNVDHTLSGPLNVGALGNAGQYAPKGDVQPF</sequence>
<gene>
    <name evidence="2" type="ORF">CDV56_104977</name>
</gene>
<accession>A0A397GC51</accession>
<dbReference type="RefSeq" id="XP_026612039.1">
    <property type="nucleotide sequence ID" value="XM_026758596.1"/>
</dbReference>
<keyword evidence="1" id="KW-0732">Signal</keyword>
<comment type="caution">
    <text evidence="2">The sequence shown here is derived from an EMBL/GenBank/DDBJ whole genome shotgun (WGS) entry which is preliminary data.</text>
</comment>
<evidence type="ECO:0000313" key="2">
    <source>
        <dbReference type="EMBL" id="RHZ48585.1"/>
    </source>
</evidence>
<dbReference type="AlphaFoldDB" id="A0A397GC51"/>
<dbReference type="VEuPathDB" id="FungiDB:CDV56_104977"/>
<feature type="chain" id="PRO_5017431343" evidence="1">
    <location>
        <begin position="19"/>
        <end position="92"/>
    </location>
</feature>
<dbReference type="Proteomes" id="UP000215305">
    <property type="component" value="Unassembled WGS sequence"/>
</dbReference>
<evidence type="ECO:0000256" key="1">
    <source>
        <dbReference type="SAM" id="SignalP"/>
    </source>
</evidence>
<protein>
    <submittedName>
        <fullName evidence="2">Uncharacterized protein</fullName>
    </submittedName>
</protein>
<keyword evidence="3" id="KW-1185">Reference proteome</keyword>
<reference evidence="2" key="1">
    <citation type="submission" date="2018-08" db="EMBL/GenBank/DDBJ databases">
        <title>Draft genome sequence of azole-resistant Aspergillus thermomutatus (Neosartorya pseudofischeri) strain HMR AF 39, isolated from a human nasal aspirate.</title>
        <authorList>
            <person name="Parent-Michaud M."/>
            <person name="Dufresne P.J."/>
            <person name="Fournier E."/>
            <person name="Martineau C."/>
            <person name="Moreira S."/>
            <person name="Perkins V."/>
            <person name="De Repentigny L."/>
            <person name="Dufresne S.F."/>
        </authorList>
    </citation>
    <scope>NUCLEOTIDE SEQUENCE [LARGE SCALE GENOMIC DNA]</scope>
    <source>
        <strain evidence="2">HMR AF 39</strain>
    </source>
</reference>
<dbReference type="EMBL" id="NKHU02000194">
    <property type="protein sequence ID" value="RHZ48585.1"/>
    <property type="molecule type" value="Genomic_DNA"/>
</dbReference>
<proteinExistence type="predicted"/>
<dbReference type="GeneID" id="38126951"/>
<organism evidence="2 3">
    <name type="scientific">Aspergillus thermomutatus</name>
    <name type="common">Neosartorya pseudofischeri</name>
    <dbReference type="NCBI Taxonomy" id="41047"/>
    <lineage>
        <taxon>Eukaryota</taxon>
        <taxon>Fungi</taxon>
        <taxon>Dikarya</taxon>
        <taxon>Ascomycota</taxon>
        <taxon>Pezizomycotina</taxon>
        <taxon>Eurotiomycetes</taxon>
        <taxon>Eurotiomycetidae</taxon>
        <taxon>Eurotiales</taxon>
        <taxon>Aspergillaceae</taxon>
        <taxon>Aspergillus</taxon>
        <taxon>Aspergillus subgen. Fumigati</taxon>
    </lineage>
</organism>
<feature type="signal peptide" evidence="1">
    <location>
        <begin position="1"/>
        <end position="18"/>
    </location>
</feature>
<dbReference type="STRING" id="41047.A0A397GC51"/>